<comment type="cofactor">
    <cofactor evidence="10">
        <name>Zn(2+)</name>
        <dbReference type="ChEBI" id="CHEBI:29105"/>
    </cofactor>
    <text evidence="10">Binds 1 zinc ion per subunit.</text>
</comment>
<feature type="binding site" evidence="10">
    <location>
        <position position="68"/>
    </location>
    <ligand>
        <name>Zn(2+)</name>
        <dbReference type="ChEBI" id="CHEBI:29105"/>
    </ligand>
</feature>
<feature type="binding site" evidence="10">
    <location>
        <position position="64"/>
    </location>
    <ligand>
        <name>Zn(2+)</name>
        <dbReference type="ChEBI" id="CHEBI:29105"/>
    </ligand>
</feature>
<dbReference type="InterPro" id="IPR050099">
    <property type="entry name" value="SIS_GmhA/DiaA_subfam"/>
</dbReference>
<dbReference type="RefSeq" id="WP_026635556.1">
    <property type="nucleotide sequence ID" value="NZ_FONH01000008.1"/>
</dbReference>
<accession>A0A1I2G8W2</accession>
<evidence type="ECO:0000256" key="1">
    <source>
        <dbReference type="ARBA" id="ARBA00000348"/>
    </source>
</evidence>
<dbReference type="GO" id="GO:0008968">
    <property type="term" value="F:D-sedoheptulose 7-phosphate isomerase activity"/>
    <property type="evidence" value="ECO:0007669"/>
    <property type="project" value="UniProtKB-UniRule"/>
</dbReference>
<keyword evidence="9 10" id="KW-0119">Carbohydrate metabolism</keyword>
<dbReference type="STRING" id="500610.SAMN02799615_02553"/>
<reference evidence="13" key="1">
    <citation type="submission" date="2016-10" db="EMBL/GenBank/DDBJ databases">
        <authorList>
            <person name="Varghese N."/>
            <person name="Submissions S."/>
        </authorList>
    </citation>
    <scope>NUCLEOTIDE SEQUENCE [LARGE SCALE GENOMIC DNA]</scope>
    <source>
        <strain evidence="13">UNC178MFTsu3.1</strain>
    </source>
</reference>
<dbReference type="SUPFAM" id="SSF53697">
    <property type="entry name" value="SIS domain"/>
    <property type="match status" value="1"/>
</dbReference>
<comment type="subcellular location">
    <subcellularLocation>
        <location evidence="3 10">Cytoplasm</location>
    </subcellularLocation>
</comment>
<dbReference type="PANTHER" id="PTHR30390">
    <property type="entry name" value="SEDOHEPTULOSE 7-PHOSPHATE ISOMERASE / DNAA INITIATOR-ASSOCIATING FACTOR FOR REPLICATION INITIATION"/>
    <property type="match status" value="1"/>
</dbReference>
<dbReference type="GO" id="GO:0005737">
    <property type="term" value="C:cytoplasm"/>
    <property type="evidence" value="ECO:0007669"/>
    <property type="project" value="UniProtKB-SubCell"/>
</dbReference>
<keyword evidence="8 10" id="KW-0413">Isomerase</keyword>
<dbReference type="InterPro" id="IPR001347">
    <property type="entry name" value="SIS_dom"/>
</dbReference>
<evidence type="ECO:0000256" key="4">
    <source>
        <dbReference type="ARBA" id="ARBA00009894"/>
    </source>
</evidence>
<dbReference type="InterPro" id="IPR035461">
    <property type="entry name" value="GmhA/DiaA"/>
</dbReference>
<dbReference type="EC" id="5.3.1.28" evidence="10"/>
<dbReference type="GO" id="GO:2001061">
    <property type="term" value="P:D-glycero-D-manno-heptose 7-phosphate biosynthetic process"/>
    <property type="evidence" value="ECO:0007669"/>
    <property type="project" value="UniProtKB-UniPathway"/>
</dbReference>
<keyword evidence="13" id="KW-1185">Reference proteome</keyword>
<comment type="similarity">
    <text evidence="4 10">Belongs to the SIS family. GmhA subfamily.</text>
</comment>
<sequence length="204" mass="21572">MAHHVKAMLQSEFSKSIALLQTMSGDEALHGQVQQVLELSVQALKSGNKLLFAGNGGSAADAQHWAGELVSRFYFDRPGLPAIALTTDTSILTAIGNDYGYDYVFARQVEALGQAGDVLFAISTSGNSKNIVRAIDAARTKGLKVVGFTGQGGGAMAVLCDVCFRVPSPETPRIQEGHEALGHLICALIEQEIFGQEKTGDAGH</sequence>
<organism evidence="12 13">
    <name type="scientific">Dyella marensis</name>
    <dbReference type="NCBI Taxonomy" id="500610"/>
    <lineage>
        <taxon>Bacteria</taxon>
        <taxon>Pseudomonadati</taxon>
        <taxon>Pseudomonadota</taxon>
        <taxon>Gammaproteobacteria</taxon>
        <taxon>Lysobacterales</taxon>
        <taxon>Rhodanobacteraceae</taxon>
        <taxon>Dyella</taxon>
    </lineage>
</organism>
<dbReference type="GO" id="GO:0005975">
    <property type="term" value="P:carbohydrate metabolic process"/>
    <property type="evidence" value="ECO:0007669"/>
    <property type="project" value="UniProtKB-UniRule"/>
</dbReference>
<evidence type="ECO:0000256" key="10">
    <source>
        <dbReference type="HAMAP-Rule" id="MF_00067"/>
    </source>
</evidence>
<dbReference type="Proteomes" id="UP000199477">
    <property type="component" value="Unassembled WGS sequence"/>
</dbReference>
<feature type="binding site" evidence="10">
    <location>
        <position position="128"/>
    </location>
    <ligand>
        <name>substrate</name>
    </ligand>
</feature>
<keyword evidence="5 10" id="KW-0963">Cytoplasm</keyword>
<feature type="binding site" evidence="10">
    <location>
        <begin position="123"/>
        <end position="125"/>
    </location>
    <ligand>
        <name>substrate</name>
    </ligand>
</feature>
<gene>
    <name evidence="10" type="primary">gmhA</name>
    <name evidence="12" type="ORF">SAMN02799615_02553</name>
</gene>
<comment type="subunit">
    <text evidence="10">Homotetramer.</text>
</comment>
<evidence type="ECO:0000259" key="11">
    <source>
        <dbReference type="PROSITE" id="PS51464"/>
    </source>
</evidence>
<dbReference type="PANTHER" id="PTHR30390:SF6">
    <property type="entry name" value="DNAA INITIATOR-ASSOCIATING PROTEIN DIAA"/>
    <property type="match status" value="1"/>
</dbReference>
<evidence type="ECO:0000256" key="3">
    <source>
        <dbReference type="ARBA" id="ARBA00004496"/>
    </source>
</evidence>
<dbReference type="EMBL" id="FONH01000008">
    <property type="protein sequence ID" value="SFF14154.1"/>
    <property type="molecule type" value="Genomic_DNA"/>
</dbReference>
<dbReference type="AlphaFoldDB" id="A0A1I2G8W2"/>
<evidence type="ECO:0000256" key="2">
    <source>
        <dbReference type="ARBA" id="ARBA00003172"/>
    </source>
</evidence>
<feature type="binding site" evidence="10">
    <location>
        <position position="68"/>
    </location>
    <ligand>
        <name>substrate</name>
    </ligand>
</feature>
<dbReference type="HAMAP" id="MF_00067">
    <property type="entry name" value="GmhA"/>
    <property type="match status" value="1"/>
</dbReference>
<comment type="function">
    <text evidence="2 10">Catalyzes the isomerization of sedoheptulose 7-phosphate in D-glycero-D-manno-heptose 7-phosphate.</text>
</comment>
<dbReference type="UniPathway" id="UPA00041">
    <property type="reaction ID" value="UER00436"/>
</dbReference>
<evidence type="ECO:0000256" key="6">
    <source>
        <dbReference type="ARBA" id="ARBA00022723"/>
    </source>
</evidence>
<comment type="miscellaneous">
    <text evidence="10">The reaction produces a racemic mixture of D-glycero-alpha-D-manno-heptose 7-phosphate and D-glycero-beta-D-manno-heptose 7-phosphate.</text>
</comment>
<dbReference type="InterPro" id="IPR046348">
    <property type="entry name" value="SIS_dom_sf"/>
</dbReference>
<dbReference type="CDD" id="cd05006">
    <property type="entry name" value="SIS_GmhA"/>
    <property type="match status" value="1"/>
</dbReference>
<evidence type="ECO:0000256" key="9">
    <source>
        <dbReference type="ARBA" id="ARBA00023277"/>
    </source>
</evidence>
<keyword evidence="7 10" id="KW-0862">Zinc</keyword>
<feature type="binding site" evidence="10">
    <location>
        <begin position="55"/>
        <end position="57"/>
    </location>
    <ligand>
        <name>substrate</name>
    </ligand>
</feature>
<evidence type="ECO:0000256" key="8">
    <source>
        <dbReference type="ARBA" id="ARBA00023235"/>
    </source>
</evidence>
<evidence type="ECO:0000313" key="13">
    <source>
        <dbReference type="Proteomes" id="UP000199477"/>
    </source>
</evidence>
<keyword evidence="6 10" id="KW-0479">Metal-binding</keyword>
<dbReference type="GO" id="GO:0097367">
    <property type="term" value="F:carbohydrate derivative binding"/>
    <property type="evidence" value="ECO:0007669"/>
    <property type="project" value="InterPro"/>
</dbReference>
<dbReference type="GO" id="GO:0008270">
    <property type="term" value="F:zinc ion binding"/>
    <property type="evidence" value="ECO:0007669"/>
    <property type="project" value="UniProtKB-UniRule"/>
</dbReference>
<comment type="pathway">
    <text evidence="10">Carbohydrate biosynthesis; D-glycero-D-manno-heptose 7-phosphate biosynthesis; D-glycero-alpha-D-manno-heptose 7-phosphate and D-glycero-beta-D-manno-heptose 7-phosphate from sedoheptulose 7-phosphate: step 1/1.</text>
</comment>
<evidence type="ECO:0000313" key="12">
    <source>
        <dbReference type="EMBL" id="SFF14154.1"/>
    </source>
</evidence>
<comment type="catalytic activity">
    <reaction evidence="1 10">
        <text>2 D-sedoheptulose 7-phosphate = D-glycero-alpha-D-manno-heptose 7-phosphate + D-glycero-beta-D-manno-heptose 7-phosphate</text>
        <dbReference type="Rhea" id="RHEA:27489"/>
        <dbReference type="ChEBI" id="CHEBI:57483"/>
        <dbReference type="ChEBI" id="CHEBI:60203"/>
        <dbReference type="ChEBI" id="CHEBI:60204"/>
        <dbReference type="EC" id="5.3.1.28"/>
    </reaction>
</comment>
<feature type="binding site" evidence="10">
    <location>
        <position position="175"/>
    </location>
    <ligand>
        <name>Zn(2+)</name>
        <dbReference type="ChEBI" id="CHEBI:29105"/>
    </ligand>
</feature>
<dbReference type="PROSITE" id="PS51464">
    <property type="entry name" value="SIS"/>
    <property type="match status" value="1"/>
</dbReference>
<name>A0A1I2G8W2_9GAMM</name>
<proteinExistence type="inferred from homology"/>
<protein>
    <recommendedName>
        <fullName evidence="10">Phosphoheptose isomerase</fullName>
        <ecNumber evidence="10">5.3.1.28</ecNumber>
    </recommendedName>
    <alternativeName>
        <fullName evidence="10">Sedoheptulose 7-phosphate isomerase</fullName>
    </alternativeName>
</protein>
<dbReference type="InterPro" id="IPR004515">
    <property type="entry name" value="Phosphoheptose_Isoase"/>
</dbReference>
<feature type="domain" description="SIS" evidence="11">
    <location>
        <begin position="40"/>
        <end position="199"/>
    </location>
</feature>
<evidence type="ECO:0000256" key="7">
    <source>
        <dbReference type="ARBA" id="ARBA00022833"/>
    </source>
</evidence>
<feature type="binding site" evidence="10">
    <location>
        <position position="183"/>
    </location>
    <ligand>
        <name>Zn(2+)</name>
        <dbReference type="ChEBI" id="CHEBI:29105"/>
    </ligand>
</feature>
<dbReference type="Pfam" id="PF13580">
    <property type="entry name" value="SIS_2"/>
    <property type="match status" value="1"/>
</dbReference>
<dbReference type="Gene3D" id="3.40.50.10490">
    <property type="entry name" value="Glucose-6-phosphate isomerase like protein, domain 1"/>
    <property type="match status" value="1"/>
</dbReference>
<feature type="binding site" evidence="10">
    <location>
        <position position="175"/>
    </location>
    <ligand>
        <name>substrate</name>
    </ligand>
</feature>
<feature type="binding site" evidence="10">
    <location>
        <begin position="97"/>
        <end position="98"/>
    </location>
    <ligand>
        <name>substrate</name>
    </ligand>
</feature>
<evidence type="ECO:0000256" key="5">
    <source>
        <dbReference type="ARBA" id="ARBA00022490"/>
    </source>
</evidence>